<dbReference type="STRING" id="96773.Tchl_1401"/>
<keyword evidence="2" id="KW-1185">Reference proteome</keyword>
<dbReference type="KEGG" id="tcl:Tchl_1401"/>
<accession>A0A1H5TBQ2</accession>
<reference evidence="1 2" key="1">
    <citation type="submission" date="2016-12" db="EMBL/GenBank/DDBJ databases">
        <title>Complete genome sequence of Thauera chlorobenzoica, a Betaproteobacterium degrading haloaromatics anaerobically to CO2 and halides.</title>
        <authorList>
            <person name="Goris T."/>
            <person name="Mergelsberg M."/>
            <person name="Boll M."/>
        </authorList>
    </citation>
    <scope>NUCLEOTIDE SEQUENCE [LARGE SCALE GENOMIC DNA]</scope>
    <source>
        <strain evidence="1 2">3CB1</strain>
    </source>
</reference>
<gene>
    <name evidence="1" type="ORF">Tchl_1401</name>
</gene>
<dbReference type="OrthoDB" id="5387164at2"/>
<name>A0A1H5TBQ2_9RHOO</name>
<evidence type="ECO:0000313" key="2">
    <source>
        <dbReference type="Proteomes" id="UP000185739"/>
    </source>
</evidence>
<dbReference type="InterPro" id="IPR025191">
    <property type="entry name" value="DUF4125"/>
</dbReference>
<evidence type="ECO:0000313" key="1">
    <source>
        <dbReference type="EMBL" id="APR04260.1"/>
    </source>
</evidence>
<sequence>MTETLVAHVLDREWELFQRVHSARPVRCQSAPASFRTIRGSLFDLWTGEMLAAYLEALERAVAQGRNPLAEKYARMDGLIPPLSENPLIDAIVAVEERWQTELQARYPALYRRCCRSRAPTGDGRNFSVYLRCELETYGERTVHLYHENVERAATAGRNLAIEALDRLVAQSGYASLEQAEQVLSGRAAE</sequence>
<dbReference type="Proteomes" id="UP000185739">
    <property type="component" value="Chromosome"/>
</dbReference>
<dbReference type="RefSeq" id="WP_075147762.1">
    <property type="nucleotide sequence ID" value="NZ_CP018839.1"/>
</dbReference>
<protein>
    <submittedName>
        <fullName evidence="1">Benzylsuccinate synthase accessory protein BssG</fullName>
    </submittedName>
</protein>
<dbReference type="Pfam" id="PF13526">
    <property type="entry name" value="DUF4125"/>
    <property type="match status" value="1"/>
</dbReference>
<dbReference type="AlphaFoldDB" id="A0A1H5TBQ2"/>
<organism evidence="1 2">
    <name type="scientific">Thauera chlorobenzoica</name>
    <dbReference type="NCBI Taxonomy" id="96773"/>
    <lineage>
        <taxon>Bacteria</taxon>
        <taxon>Pseudomonadati</taxon>
        <taxon>Pseudomonadota</taxon>
        <taxon>Betaproteobacteria</taxon>
        <taxon>Rhodocyclales</taxon>
        <taxon>Zoogloeaceae</taxon>
        <taxon>Thauera</taxon>
    </lineage>
</organism>
<proteinExistence type="predicted"/>
<dbReference type="EMBL" id="CP018839">
    <property type="protein sequence ID" value="APR04260.1"/>
    <property type="molecule type" value="Genomic_DNA"/>
</dbReference>